<evidence type="ECO:0000313" key="4">
    <source>
        <dbReference type="Proteomes" id="UP000510888"/>
    </source>
</evidence>
<dbReference type="GO" id="GO:0016787">
    <property type="term" value="F:hydrolase activity"/>
    <property type="evidence" value="ECO:0007669"/>
    <property type="project" value="UniProtKB-KW"/>
</dbReference>
<reference evidence="3 4" key="1">
    <citation type="journal article" date="2020" name="Genes (Basel)">
        <title>Genomic Comparison of Insect Gut Symbionts from Divergent Burkholderia Subclades.</title>
        <authorList>
            <person name="Takeshita K."/>
            <person name="Kikuchi Y."/>
        </authorList>
    </citation>
    <scope>NUCLEOTIDE SEQUENCE [LARGE SCALE GENOMIC DNA]</scope>
    <source>
        <strain evidence="3 4">PGU16</strain>
    </source>
</reference>
<dbReference type="KEGG" id="plad:PPGU16_46630"/>
<dbReference type="InterPro" id="IPR036928">
    <property type="entry name" value="AS_sf"/>
</dbReference>
<evidence type="ECO:0000259" key="1">
    <source>
        <dbReference type="Pfam" id="PF01425"/>
    </source>
</evidence>
<dbReference type="Gene3D" id="1.20.58.1700">
    <property type="match status" value="1"/>
</dbReference>
<dbReference type="InterPro" id="IPR000120">
    <property type="entry name" value="Amidase"/>
</dbReference>
<dbReference type="SUPFAM" id="SSF75304">
    <property type="entry name" value="Amidase signature (AS) enzymes"/>
    <property type="match status" value="1"/>
</dbReference>
<sequence>MTRTLHTNALKESPNMDSFDLRLPAVRAAYREGRVTPRALIGALRERAAALNPDYHLFIHLLSDAEIEPYLAALDGRDIDSLPLYGVPFALKDNIDLAGIPTTAACPAFAYTPDESATLAAQLIALGAVPIGKTNLDQFATGLNGTRSPYGKCRNSVHAAYPSGGSSAGSSLAVALGVASFALGTDTAGSGRVPAALNNLVGTKGTKGLLSTAGVVPACRTLDCVTYFTATASEASELLALTARHDPADAYSRANPQWNDATAFGAVTRFRFGVPRQLEFAGCEESPALFAQTRAALEAIGGEAVEIDFAPFVEAARLLYEGPWVAERYSVAGALMESQPDAVLPVIRDVLAKAPGTTAVDAFRAQYKLQALKQRCDAVLAELDCVLTPSIPRAVTLDELEHDPIGPNSLLGYYTNFMNLLDYAAVASPAGFMRNGLPWGVTLFGRAFTDQYLLSVADALHRKLDVPLIGGAQQSADTPARAARNDRMKLVVCGAHLQGLALNGQLVARGARLVEKTASAPRYRLYALAGGGATQRPGMMRDATNGAAIEVEVWELPGSEAGSFLAGIPAPLALGKVELADGRWETGFVCEAYGLEGAVDITQYGGWRAWLQRAA</sequence>
<dbReference type="EMBL" id="AP023175">
    <property type="protein sequence ID" value="BCF91596.1"/>
    <property type="molecule type" value="Genomic_DNA"/>
</dbReference>
<dbReference type="InterPro" id="IPR023631">
    <property type="entry name" value="Amidase_dom"/>
</dbReference>
<dbReference type="AlphaFoldDB" id="A0A7I8BS40"/>
<evidence type="ECO:0000313" key="3">
    <source>
        <dbReference type="EMBL" id="BCF91596.1"/>
    </source>
</evidence>
<keyword evidence="4" id="KW-1185">Reference proteome</keyword>
<feature type="domain" description="Allophanate hydrolase C-terminal" evidence="2">
    <location>
        <begin position="488"/>
        <end position="612"/>
    </location>
</feature>
<keyword evidence="3" id="KW-0378">Hydrolase</keyword>
<accession>A0A7I8BS40</accession>
<dbReference type="NCBIfam" id="TIGR02713">
    <property type="entry name" value="allophanate_hyd"/>
    <property type="match status" value="1"/>
</dbReference>
<proteinExistence type="predicted"/>
<gene>
    <name evidence="3" type="ORF">PPGU16_46630</name>
</gene>
<dbReference type="NCBIfam" id="NF006043">
    <property type="entry name" value="PRK08186.1"/>
    <property type="match status" value="1"/>
</dbReference>
<dbReference type="InterPro" id="IPR014085">
    <property type="entry name" value="Allophanate_hydrolase"/>
</dbReference>
<organism evidence="3 4">
    <name type="scientific">Paraburkholderia largidicola</name>
    <dbReference type="NCBI Taxonomy" id="3014751"/>
    <lineage>
        <taxon>Bacteria</taxon>
        <taxon>Pseudomonadati</taxon>
        <taxon>Pseudomonadota</taxon>
        <taxon>Betaproteobacteria</taxon>
        <taxon>Burkholderiales</taxon>
        <taxon>Burkholderiaceae</taxon>
        <taxon>Paraburkholderia</taxon>
    </lineage>
</organism>
<feature type="domain" description="Amidase" evidence="1">
    <location>
        <begin position="41"/>
        <end position="454"/>
    </location>
</feature>
<dbReference type="Gene3D" id="3.90.1300.10">
    <property type="entry name" value="Amidase signature (AS) domain"/>
    <property type="match status" value="1"/>
</dbReference>
<dbReference type="Proteomes" id="UP000510888">
    <property type="component" value="Chromosome 2"/>
</dbReference>
<dbReference type="Pfam" id="PF01425">
    <property type="entry name" value="Amidase"/>
    <property type="match status" value="1"/>
</dbReference>
<evidence type="ECO:0000259" key="2">
    <source>
        <dbReference type="Pfam" id="PF21986"/>
    </source>
</evidence>
<dbReference type="InterPro" id="IPR053844">
    <property type="entry name" value="AH_C"/>
</dbReference>
<name>A0A7I8BS40_9BURK</name>
<dbReference type="Pfam" id="PF21986">
    <property type="entry name" value="AH_C"/>
    <property type="match status" value="1"/>
</dbReference>
<protein>
    <submittedName>
        <fullName evidence="3">Allophanate hydrolase</fullName>
    </submittedName>
</protein>
<dbReference type="PANTHER" id="PTHR11895:SF169">
    <property type="entry name" value="GLUTAMYL-TRNA(GLN) AMIDOTRANSFERASE"/>
    <property type="match status" value="1"/>
</dbReference>
<dbReference type="PANTHER" id="PTHR11895">
    <property type="entry name" value="TRANSAMIDASE"/>
    <property type="match status" value="1"/>
</dbReference>
<dbReference type="Gene3D" id="3.10.490.10">
    <property type="entry name" value="Gamma-glutamyl cyclotransferase-like"/>
    <property type="match status" value="1"/>
</dbReference>